<keyword evidence="3 7" id="KW-0812">Transmembrane</keyword>
<keyword evidence="10" id="KW-1185">Reference proteome</keyword>
<comment type="similarity">
    <text evidence="6">Belongs to the major facilitator superfamily. Spinster (TC 2.A.1.49) family.</text>
</comment>
<dbReference type="PANTHER" id="PTHR23505:SF79">
    <property type="entry name" value="PROTEIN SPINSTER"/>
    <property type="match status" value="1"/>
</dbReference>
<evidence type="ECO:0000256" key="6">
    <source>
        <dbReference type="ARBA" id="ARBA00024338"/>
    </source>
</evidence>
<evidence type="ECO:0000256" key="2">
    <source>
        <dbReference type="ARBA" id="ARBA00022448"/>
    </source>
</evidence>
<comment type="caution">
    <text evidence="9">The sequence shown here is derived from an EMBL/GenBank/DDBJ whole genome shotgun (WGS) entry which is preliminary data.</text>
</comment>
<evidence type="ECO:0000259" key="8">
    <source>
        <dbReference type="PROSITE" id="PS50850"/>
    </source>
</evidence>
<sequence>MTSPQVSGYGPVAVIAASSTTHSEDDVPESASLLSRPLLSDSSSDSVNMGKIGKQGAIVLLCSINLLNYIDRGIIPGAPDNFNSFITDTLGVSVLNQSLYFGLLTSAFIASYSVFSMIFGYYALTHRPFRIIALGMSVWVVAVAICGIAQSVESYYVLIIGRLISGVGEASFQCTATPFINRYAPPAKRSLYLGIYLASITVGTAIGYIYGSIFASSGFGWAGAYYLEGLLMVGFIICCITIVPDELNQIPIKEVHRDELESKQSSIMMPNTPEDMEKASSTIFIEDKDRGSVQKPSFFMEWWIIFSNLPFMLIILGHAAYTFSLAAMSTFSPAIFIGLGLFESETTVSLMFGGLVAITGTIGTPLGGILVDYLAKKKPDEIGRRCLISVKALFYFMLAAVVFGLIMVAFASTKMLCLLFLTLCLFFMCALSVPETIAVLELFPKSRQSMAVAANTLIIHALGDVPSPIILGAIKDSWAPHCGTVEIDGEAKLNPDCSMDHSGLRDVLLFAVVWLVWGVMFWGASVFIVKRRQQEEKRRALV</sequence>
<dbReference type="GO" id="GO:0016020">
    <property type="term" value="C:membrane"/>
    <property type="evidence" value="ECO:0007669"/>
    <property type="project" value="UniProtKB-SubCell"/>
</dbReference>
<keyword evidence="5 7" id="KW-0472">Membrane</keyword>
<reference evidence="10" key="1">
    <citation type="submission" date="2017-03" db="EMBL/GenBank/DDBJ databases">
        <title>Phytopthora megakarya and P. palmivora, two closely related causual agents of cacao black pod achieved similar genome size and gene model numbers by different mechanisms.</title>
        <authorList>
            <person name="Ali S."/>
            <person name="Shao J."/>
            <person name="Larry D.J."/>
            <person name="Kronmiller B."/>
            <person name="Shen D."/>
            <person name="Strem M.D."/>
            <person name="Melnick R.L."/>
            <person name="Guiltinan M.J."/>
            <person name="Tyler B.M."/>
            <person name="Meinhardt L.W."/>
            <person name="Bailey B.A."/>
        </authorList>
    </citation>
    <scope>NUCLEOTIDE SEQUENCE [LARGE SCALE GENOMIC DNA]</scope>
    <source>
        <strain evidence="10">zdho120</strain>
    </source>
</reference>
<evidence type="ECO:0000313" key="10">
    <source>
        <dbReference type="Proteomes" id="UP000198211"/>
    </source>
</evidence>
<protein>
    <submittedName>
        <fullName evidence="9">Major Facilitator Superfamily (MFS) transporter</fullName>
    </submittedName>
</protein>
<keyword evidence="4 7" id="KW-1133">Transmembrane helix</keyword>
<feature type="transmembrane region" description="Helical" evidence="7">
    <location>
        <begin position="418"/>
        <end position="440"/>
    </location>
</feature>
<dbReference type="SUPFAM" id="SSF103473">
    <property type="entry name" value="MFS general substrate transporter"/>
    <property type="match status" value="1"/>
</dbReference>
<dbReference type="AlphaFoldDB" id="A0A225VL44"/>
<dbReference type="Gene3D" id="1.20.1250.20">
    <property type="entry name" value="MFS general substrate transporter like domains"/>
    <property type="match status" value="1"/>
</dbReference>
<dbReference type="InterPro" id="IPR044770">
    <property type="entry name" value="MFS_spinster-like"/>
</dbReference>
<feature type="transmembrane region" description="Helical" evidence="7">
    <location>
        <begin position="99"/>
        <end position="124"/>
    </location>
</feature>
<dbReference type="PROSITE" id="PS50850">
    <property type="entry name" value="MFS"/>
    <property type="match status" value="1"/>
</dbReference>
<feature type="transmembrane region" description="Helical" evidence="7">
    <location>
        <begin position="131"/>
        <end position="150"/>
    </location>
</feature>
<gene>
    <name evidence="9" type="ORF">PHMEG_00022307</name>
</gene>
<feature type="transmembrane region" description="Helical" evidence="7">
    <location>
        <begin position="452"/>
        <end position="474"/>
    </location>
</feature>
<feature type="domain" description="Major facilitator superfamily (MFS) profile" evidence="8">
    <location>
        <begin position="57"/>
        <end position="536"/>
    </location>
</feature>
<evidence type="ECO:0000256" key="7">
    <source>
        <dbReference type="SAM" id="Phobius"/>
    </source>
</evidence>
<dbReference type="PANTHER" id="PTHR23505">
    <property type="entry name" value="SPINSTER"/>
    <property type="match status" value="1"/>
</dbReference>
<name>A0A225VL44_9STRA</name>
<comment type="subcellular location">
    <subcellularLocation>
        <location evidence="1">Membrane</location>
        <topology evidence="1">Multi-pass membrane protein</topology>
    </subcellularLocation>
</comment>
<evidence type="ECO:0000313" key="9">
    <source>
        <dbReference type="EMBL" id="OWZ05578.1"/>
    </source>
</evidence>
<evidence type="ECO:0000256" key="5">
    <source>
        <dbReference type="ARBA" id="ARBA00023136"/>
    </source>
</evidence>
<dbReference type="CDD" id="cd17328">
    <property type="entry name" value="MFS_spinster_like"/>
    <property type="match status" value="1"/>
</dbReference>
<dbReference type="InterPro" id="IPR020846">
    <property type="entry name" value="MFS_dom"/>
</dbReference>
<feature type="transmembrane region" description="Helical" evidence="7">
    <location>
        <begin position="302"/>
        <end position="328"/>
    </location>
</feature>
<feature type="transmembrane region" description="Helical" evidence="7">
    <location>
        <begin position="191"/>
        <end position="211"/>
    </location>
</feature>
<evidence type="ECO:0000256" key="1">
    <source>
        <dbReference type="ARBA" id="ARBA00004141"/>
    </source>
</evidence>
<dbReference type="GO" id="GO:0022857">
    <property type="term" value="F:transmembrane transporter activity"/>
    <property type="evidence" value="ECO:0007669"/>
    <property type="project" value="InterPro"/>
</dbReference>
<dbReference type="InterPro" id="IPR011701">
    <property type="entry name" value="MFS"/>
</dbReference>
<proteinExistence type="inferred from homology"/>
<feature type="transmembrane region" description="Helical" evidence="7">
    <location>
        <begin position="348"/>
        <end position="371"/>
    </location>
</feature>
<organism evidence="9 10">
    <name type="scientific">Phytophthora megakarya</name>
    <dbReference type="NCBI Taxonomy" id="4795"/>
    <lineage>
        <taxon>Eukaryota</taxon>
        <taxon>Sar</taxon>
        <taxon>Stramenopiles</taxon>
        <taxon>Oomycota</taxon>
        <taxon>Peronosporomycetes</taxon>
        <taxon>Peronosporales</taxon>
        <taxon>Peronosporaceae</taxon>
        <taxon>Phytophthora</taxon>
    </lineage>
</organism>
<dbReference type="OrthoDB" id="6770063at2759"/>
<dbReference type="Proteomes" id="UP000198211">
    <property type="component" value="Unassembled WGS sequence"/>
</dbReference>
<accession>A0A225VL44</accession>
<evidence type="ECO:0000256" key="4">
    <source>
        <dbReference type="ARBA" id="ARBA00022989"/>
    </source>
</evidence>
<feature type="transmembrane region" description="Helical" evidence="7">
    <location>
        <begin position="508"/>
        <end position="529"/>
    </location>
</feature>
<dbReference type="EMBL" id="NBNE01004360">
    <property type="protein sequence ID" value="OWZ05578.1"/>
    <property type="molecule type" value="Genomic_DNA"/>
</dbReference>
<feature type="transmembrane region" description="Helical" evidence="7">
    <location>
        <begin position="392"/>
        <end position="412"/>
    </location>
</feature>
<dbReference type="InterPro" id="IPR036259">
    <property type="entry name" value="MFS_trans_sf"/>
</dbReference>
<keyword evidence="2" id="KW-0813">Transport</keyword>
<dbReference type="Pfam" id="PF07690">
    <property type="entry name" value="MFS_1"/>
    <property type="match status" value="1"/>
</dbReference>
<feature type="transmembrane region" description="Helical" evidence="7">
    <location>
        <begin position="223"/>
        <end position="243"/>
    </location>
</feature>
<evidence type="ECO:0000256" key="3">
    <source>
        <dbReference type="ARBA" id="ARBA00022692"/>
    </source>
</evidence>